<feature type="transmembrane region" description="Helical" evidence="1">
    <location>
        <begin position="49"/>
        <end position="69"/>
    </location>
</feature>
<dbReference type="Proteomes" id="UP001431572">
    <property type="component" value="Plasmid unnamed2"/>
</dbReference>
<keyword evidence="3" id="KW-0614">Plasmid</keyword>
<organism evidence="2 4">
    <name type="scientific">Candidatus Chlorohelix allophototropha</name>
    <dbReference type="NCBI Taxonomy" id="3003348"/>
    <lineage>
        <taxon>Bacteria</taxon>
        <taxon>Bacillati</taxon>
        <taxon>Chloroflexota</taxon>
        <taxon>Chloroflexia</taxon>
        <taxon>Candidatus Chloroheliales</taxon>
        <taxon>Candidatus Chloroheliaceae</taxon>
        <taxon>Candidatus Chlorohelix</taxon>
    </lineage>
</organism>
<geneLocation type="plasmid" evidence="3 5">
    <name>unnamed2</name>
</geneLocation>
<dbReference type="AlphaFoldDB" id="A0A8T7M4T6"/>
<protein>
    <submittedName>
        <fullName evidence="2">Uncharacterized protein</fullName>
    </submittedName>
</protein>
<evidence type="ECO:0000313" key="4">
    <source>
        <dbReference type="Proteomes" id="UP000521676"/>
    </source>
</evidence>
<evidence type="ECO:0000256" key="1">
    <source>
        <dbReference type="SAM" id="Phobius"/>
    </source>
</evidence>
<dbReference type="EMBL" id="JACATZ010000002">
    <property type="protein sequence ID" value="NWJ47115.1"/>
    <property type="molecule type" value="Genomic_DNA"/>
</dbReference>
<proteinExistence type="predicted"/>
<dbReference type="EMBL" id="CP128402">
    <property type="protein sequence ID" value="WJW70274.1"/>
    <property type="molecule type" value="Genomic_DNA"/>
</dbReference>
<gene>
    <name evidence="2" type="ORF">HXX08_14740</name>
    <name evidence="3" type="ORF">OZ401_005005</name>
</gene>
<keyword evidence="1" id="KW-0472">Membrane</keyword>
<reference evidence="2 4" key="1">
    <citation type="submission" date="2020-06" db="EMBL/GenBank/DDBJ databases">
        <title>Anoxygenic phototrophic Chloroflexota member uses a Type I reaction center.</title>
        <authorList>
            <person name="Tsuji J.M."/>
            <person name="Shaw N.A."/>
            <person name="Nagashima S."/>
            <person name="Venkiteswaran J."/>
            <person name="Schiff S.L."/>
            <person name="Hanada S."/>
            <person name="Tank M."/>
            <person name="Neufeld J.D."/>
        </authorList>
    </citation>
    <scope>NUCLEOTIDE SEQUENCE [LARGE SCALE GENOMIC DNA]</scope>
    <source>
        <strain evidence="2">L227-S17</strain>
    </source>
</reference>
<keyword evidence="1" id="KW-1133">Transmembrane helix</keyword>
<keyword evidence="1" id="KW-0812">Transmembrane</keyword>
<evidence type="ECO:0000313" key="3">
    <source>
        <dbReference type="EMBL" id="WJW70274.1"/>
    </source>
</evidence>
<keyword evidence="5" id="KW-1185">Reference proteome</keyword>
<sequence length="96" mass="10263">MQNKVNLALLRAQLKLELGVAAVLVFLESLLLCKPAARKRALRGEVSLEWVLVGGFMVLLIGTAMVMVVKPNFDAVIKNIMDIIVKDTGTNASGGG</sequence>
<evidence type="ECO:0000313" key="5">
    <source>
        <dbReference type="Proteomes" id="UP001431572"/>
    </source>
</evidence>
<accession>A0A8T7M4T6</accession>
<dbReference type="RefSeq" id="WP_341472148.1">
    <property type="nucleotide sequence ID" value="NZ_CP128402.1"/>
</dbReference>
<name>A0A8T7M4T6_9CHLR</name>
<dbReference type="Proteomes" id="UP000521676">
    <property type="component" value="Unassembled WGS sequence"/>
</dbReference>
<evidence type="ECO:0000313" key="2">
    <source>
        <dbReference type="EMBL" id="NWJ47115.1"/>
    </source>
</evidence>
<reference evidence="3" key="2">
    <citation type="journal article" date="2024" name="Nature">
        <title>Anoxygenic phototroph of the Chloroflexota uses a type I reaction centre.</title>
        <authorList>
            <person name="Tsuji J.M."/>
            <person name="Shaw N.A."/>
            <person name="Nagashima S."/>
            <person name="Venkiteswaran J.J."/>
            <person name="Schiff S.L."/>
            <person name="Watanabe T."/>
            <person name="Fukui M."/>
            <person name="Hanada S."/>
            <person name="Tank M."/>
            <person name="Neufeld J.D."/>
        </authorList>
    </citation>
    <scope>NUCLEOTIDE SEQUENCE</scope>
    <source>
        <strain evidence="3">L227-S17</strain>
        <plasmid evidence="3 5">unnamed2</plasmid>
    </source>
</reference>